<dbReference type="PhylomeDB" id="Q16IK7"/>
<dbReference type="Proteomes" id="UP000682892">
    <property type="component" value="Unassembled WGS sequence"/>
</dbReference>
<reference evidence="2" key="2">
    <citation type="journal article" date="2007" name="Science">
        <title>Genome sequence of Aedes aegypti, a major arbovirus vector.</title>
        <authorList>
            <person name="Nene V."/>
            <person name="Wortman J.R."/>
            <person name="Lawson D."/>
            <person name="Haas B."/>
            <person name="Kodira C."/>
            <person name="Tu Z.J."/>
            <person name="Loftus B."/>
            <person name="Xi Z."/>
            <person name="Megy K."/>
            <person name="Grabherr M."/>
            <person name="Ren Q."/>
            <person name="Zdobnov E.M."/>
            <person name="Lobo N.F."/>
            <person name="Campbell K.S."/>
            <person name="Brown S.E."/>
            <person name="Bonaldo M.F."/>
            <person name="Zhu J."/>
            <person name="Sinkins S.P."/>
            <person name="Hogenkamp D.G."/>
            <person name="Amedeo P."/>
            <person name="Arensburger P."/>
            <person name="Atkinson P.W."/>
            <person name="Bidwell S."/>
            <person name="Biedler J."/>
            <person name="Birney E."/>
            <person name="Bruggner R.V."/>
            <person name="Costas J."/>
            <person name="Coy M.R."/>
            <person name="Crabtree J."/>
            <person name="Crawford M."/>
            <person name="Debruyn B."/>
            <person name="Decaprio D."/>
            <person name="Eiglmeier K."/>
            <person name="Eisenstadt E."/>
            <person name="El-Dorry H."/>
            <person name="Gelbart W.M."/>
            <person name="Gomes S.L."/>
            <person name="Hammond M."/>
            <person name="Hannick L.I."/>
            <person name="Hogan J.R."/>
            <person name="Holmes M.H."/>
            <person name="Jaffe D."/>
            <person name="Johnston J.S."/>
            <person name="Kennedy R.C."/>
            <person name="Koo H."/>
            <person name="Kravitz S."/>
            <person name="Kriventseva E.V."/>
            <person name="Kulp D."/>
            <person name="Labutti K."/>
            <person name="Lee E."/>
            <person name="Li S."/>
            <person name="Lovin D.D."/>
            <person name="Mao C."/>
            <person name="Mauceli E."/>
            <person name="Menck C.F."/>
            <person name="Miller J.R."/>
            <person name="Montgomery P."/>
            <person name="Mori A."/>
            <person name="Nascimento A.L."/>
            <person name="Naveira H.F."/>
            <person name="Nusbaum C."/>
            <person name="O'leary S."/>
            <person name="Orvis J."/>
            <person name="Pertea M."/>
            <person name="Quesneville H."/>
            <person name="Reidenbach K.R."/>
            <person name="Rogers Y.H."/>
            <person name="Roth C.W."/>
            <person name="Schneider J.R."/>
            <person name="Schatz M."/>
            <person name="Shumway M."/>
            <person name="Stanke M."/>
            <person name="Stinson E.O."/>
            <person name="Tubio J.M."/>
            <person name="Vanzee J.P."/>
            <person name="Verjovski-Almeida S."/>
            <person name="Werner D."/>
            <person name="White O."/>
            <person name="Wyder S."/>
            <person name="Zeng Q."/>
            <person name="Zhao Q."/>
            <person name="Zhao Y."/>
            <person name="Hill C.A."/>
            <person name="Raikhel A.S."/>
            <person name="Soares M.B."/>
            <person name="Knudson D.L."/>
            <person name="Lee N.H."/>
            <person name="Galagan J."/>
            <person name="Salzberg S.L."/>
            <person name="Paulsen I.T."/>
            <person name="Dimopoulos G."/>
            <person name="Collins F.H."/>
            <person name="Birren B."/>
            <person name="Fraser-Liggett C.M."/>
            <person name="Severson D.W."/>
        </authorList>
    </citation>
    <scope>NUCLEOTIDE SEQUENCE [LARGE SCALE GENOMIC DNA]</scope>
    <source>
        <strain evidence="2">Liverpool</strain>
    </source>
</reference>
<feature type="domain" description="RAP" evidence="1">
    <location>
        <begin position="583"/>
        <end position="640"/>
    </location>
</feature>
<dbReference type="Pfam" id="PF08373">
    <property type="entry name" value="RAP"/>
    <property type="match status" value="1"/>
</dbReference>
<evidence type="ECO:0000313" key="2">
    <source>
        <dbReference type="EMBL" id="EAT34100.1"/>
    </source>
</evidence>
<dbReference type="EMBL" id="CH478072">
    <property type="protein sequence ID" value="EAT34100.1"/>
    <property type="molecule type" value="Genomic_DNA"/>
</dbReference>
<reference evidence="2" key="1">
    <citation type="submission" date="2005-10" db="EMBL/GenBank/DDBJ databases">
        <authorList>
            <person name="Loftus B.J."/>
            <person name="Nene V.M."/>
            <person name="Hannick L.I."/>
            <person name="Bidwell S."/>
            <person name="Haas B."/>
            <person name="Amedeo P."/>
            <person name="Orvis J."/>
            <person name="Wortman J.R."/>
            <person name="White O.R."/>
            <person name="Salzberg S."/>
            <person name="Shumway M."/>
            <person name="Koo H."/>
            <person name="Zhao Y."/>
            <person name="Holmes M."/>
            <person name="Miller J."/>
            <person name="Schatz M."/>
            <person name="Pop M."/>
            <person name="Pai G."/>
            <person name="Utterback T."/>
            <person name="Rogers Y.-H."/>
            <person name="Kravitz S."/>
            <person name="Fraser C.M."/>
        </authorList>
    </citation>
    <scope>NUCLEOTIDE SEQUENCE</scope>
    <source>
        <strain evidence="2">Liverpool</strain>
    </source>
</reference>
<gene>
    <name evidence="2" type="ORF">AaeL_AAEL013627</name>
</gene>
<dbReference type="PROSITE" id="PS51286">
    <property type="entry name" value="RAP"/>
    <property type="match status" value="1"/>
</dbReference>
<name>Q16IK7_AEDAE</name>
<evidence type="ECO:0000313" key="3">
    <source>
        <dbReference type="Proteomes" id="UP000682892"/>
    </source>
</evidence>
<dbReference type="PaxDb" id="7159-AAEL013627-PA"/>
<organism evidence="2 3">
    <name type="scientific">Aedes aegypti</name>
    <name type="common">Yellowfever mosquito</name>
    <name type="synonym">Culex aegypti</name>
    <dbReference type="NCBI Taxonomy" id="7159"/>
    <lineage>
        <taxon>Eukaryota</taxon>
        <taxon>Metazoa</taxon>
        <taxon>Ecdysozoa</taxon>
        <taxon>Arthropoda</taxon>
        <taxon>Hexapoda</taxon>
        <taxon>Insecta</taxon>
        <taxon>Pterygota</taxon>
        <taxon>Neoptera</taxon>
        <taxon>Endopterygota</taxon>
        <taxon>Diptera</taxon>
        <taxon>Nematocera</taxon>
        <taxon>Culicoidea</taxon>
        <taxon>Culicidae</taxon>
        <taxon>Culicinae</taxon>
        <taxon>Aedini</taxon>
        <taxon>Aedes</taxon>
        <taxon>Stegomyia</taxon>
    </lineage>
</organism>
<dbReference type="SMART" id="SM00952">
    <property type="entry name" value="RAP"/>
    <property type="match status" value="1"/>
</dbReference>
<dbReference type="OMA" id="FYINLQR"/>
<dbReference type="AlphaFoldDB" id="Q16IK7"/>
<reference evidence="2" key="3">
    <citation type="submission" date="2012-09" db="EMBL/GenBank/DDBJ databases">
        <authorList>
            <consortium name="VectorBase"/>
        </authorList>
    </citation>
    <scope>NUCLEOTIDE SEQUENCE</scope>
    <source>
        <strain evidence="2">Liverpool</strain>
    </source>
</reference>
<dbReference type="InterPro" id="IPR013584">
    <property type="entry name" value="RAP"/>
</dbReference>
<dbReference type="KEGG" id="aag:5578310"/>
<dbReference type="HOGENOM" id="CLU_028703_0_0_1"/>
<sequence>MHPSFLIRALSQRIRAPLANRFKCSGSQVSPVYRFLHTSGSVGAKKFSDTENDYAHGILQRQQVPVGATIAIQRFEGKQLDLAEVSDWKTCSTREVLDWFHRVVELCKQDGMCISDGSFDGFVEAMVGRMEELTDEEIVETLHLLAEIGPETAAVDMRNYMELWNAADRVCLGRVSRWDTEKLLYMADQWYPLRVAKIGRFVGKAMWKISTRLRKLPRDQLVKTVFYINLTRTPVENMIDIEFNLKNNFFDFEIDDISILCMGFFKTETPIRSVELIERIYQLTIQNAKDVKDISLAAILKLLRYSSRIPHASSMERLLSALIPEVPRLSLFCCLHLALLGSDIHLCHQASLEVIIERFTRDIKLLRLKDMERIAFIIGHFNMTIEDEKDRNLLMAIVGELPNRIQEITQYPKSYLSLLNFLTLKDIYSEPLISAAFEKRFLFMTYGRNVAGAGREVISLDAFLRINLKHANYSGNYFPEKPFKVVAKLTQDYVPSTEYRLTKSDRMLLEIQKAFATRPNHFAHIIHLLPHFQRPDVLLLWDDERKQFLDVAARCPEQYSGEILSRERLLGEDDARNGNLRLIAVVAGGWNCYVRNQNRVTGGFAMKLKQLGLVGFETVVIPWYEWPLDSLEAKEAYLFNRLNPLLDKR</sequence>
<dbReference type="OrthoDB" id="10064757at2759"/>
<dbReference type="VEuPathDB" id="VectorBase:AAEL013627"/>
<accession>Q16IK7</accession>
<protein>
    <submittedName>
        <fullName evidence="2">AAEL013627-PA</fullName>
    </submittedName>
</protein>
<evidence type="ECO:0000259" key="1">
    <source>
        <dbReference type="PROSITE" id="PS51286"/>
    </source>
</evidence>
<dbReference type="eggNOG" id="ENOG502QRPY">
    <property type="taxonomic scope" value="Eukaryota"/>
</dbReference>
<proteinExistence type="predicted"/>